<reference evidence="1 2" key="1">
    <citation type="journal article" date="2016" name="DNA Res.">
        <title>The draft genome of MD-2 pineapple using hybrid error correction of long reads.</title>
        <authorList>
            <person name="Redwan R.M."/>
            <person name="Saidin A."/>
            <person name="Kumar S.V."/>
        </authorList>
    </citation>
    <scope>NUCLEOTIDE SEQUENCE [LARGE SCALE GENOMIC DNA]</scope>
    <source>
        <strain evidence="2">cv. MD2</strain>
        <tissue evidence="1">Leaf</tissue>
    </source>
</reference>
<gene>
    <name evidence="1" type="ORF">ACMD2_05573</name>
</gene>
<accession>A0A199VWS6</accession>
<dbReference type="Proteomes" id="UP000092600">
    <property type="component" value="Unassembled WGS sequence"/>
</dbReference>
<dbReference type="EMBL" id="LSRQ01000665">
    <property type="protein sequence ID" value="OAY81448.1"/>
    <property type="molecule type" value="Genomic_DNA"/>
</dbReference>
<protein>
    <submittedName>
        <fullName evidence="1">Uncharacterized protein</fullName>
    </submittedName>
</protein>
<evidence type="ECO:0000313" key="2">
    <source>
        <dbReference type="Proteomes" id="UP000092600"/>
    </source>
</evidence>
<dbReference type="AlphaFoldDB" id="A0A199VWS6"/>
<name>A0A199VWS6_ANACO</name>
<dbReference type="PANTHER" id="PTHR33181">
    <property type="entry name" value="OS01G0778500 PROTEIN"/>
    <property type="match status" value="1"/>
</dbReference>
<sequence length="196" mass="22550">MRACLKIAYGGGWFPGLFTKKGGSKSLPRVQTKFLHQNRTKPGAMRGIKKTCGFVHLATRFWPRGADRAALTGKEPEAVRVRIRIRITRAHTDCDANEDVHSRAVMEWWDEIVLPMIRRVWINVATRLGFQQTTGLRKLRKEVRTCEYEDVHEGGFRYPTCRKKNPNSTAYKEGQRRRLEHSSISLRVDQARSLSA</sequence>
<evidence type="ECO:0000313" key="1">
    <source>
        <dbReference type="EMBL" id="OAY81448.1"/>
    </source>
</evidence>
<dbReference type="PANTHER" id="PTHR33181:SF4">
    <property type="entry name" value="OVULE PROTEIN"/>
    <property type="match status" value="1"/>
</dbReference>
<proteinExistence type="predicted"/>
<comment type="caution">
    <text evidence="1">The sequence shown here is derived from an EMBL/GenBank/DDBJ whole genome shotgun (WGS) entry which is preliminary data.</text>
</comment>
<organism evidence="1 2">
    <name type="scientific">Ananas comosus</name>
    <name type="common">Pineapple</name>
    <name type="synonym">Ananas ananas</name>
    <dbReference type="NCBI Taxonomy" id="4615"/>
    <lineage>
        <taxon>Eukaryota</taxon>
        <taxon>Viridiplantae</taxon>
        <taxon>Streptophyta</taxon>
        <taxon>Embryophyta</taxon>
        <taxon>Tracheophyta</taxon>
        <taxon>Spermatophyta</taxon>
        <taxon>Magnoliopsida</taxon>
        <taxon>Liliopsida</taxon>
        <taxon>Poales</taxon>
        <taxon>Bromeliaceae</taxon>
        <taxon>Bromelioideae</taxon>
        <taxon>Ananas</taxon>
    </lineage>
</organism>